<dbReference type="Pfam" id="PF14011">
    <property type="entry name" value="ESX-1_EspG"/>
    <property type="match status" value="1"/>
</dbReference>
<gene>
    <name evidence="5" type="ORF">CLV71_112239</name>
</gene>
<accession>A0A4R7V9G7</accession>
<evidence type="ECO:0000313" key="6">
    <source>
        <dbReference type="Proteomes" id="UP000294927"/>
    </source>
</evidence>
<protein>
    <submittedName>
        <fullName evidence="5">ESAT-6 protein secretion system EspG family protein</fullName>
    </submittedName>
</protein>
<dbReference type="AlphaFoldDB" id="A0A4R7V9G7"/>
<reference evidence="5 6" key="1">
    <citation type="submission" date="2019-03" db="EMBL/GenBank/DDBJ databases">
        <title>Genomic Encyclopedia of Archaeal and Bacterial Type Strains, Phase II (KMG-II): from individual species to whole genera.</title>
        <authorList>
            <person name="Goeker M."/>
        </authorList>
    </citation>
    <scope>NUCLEOTIDE SEQUENCE [LARGE SCALE GENOMIC DNA]</scope>
    <source>
        <strain evidence="5 6">DSM 45499</strain>
    </source>
</reference>
<keyword evidence="4" id="KW-0143">Chaperone</keyword>
<comment type="caution">
    <text evidence="5">The sequence shown here is derived from an EMBL/GenBank/DDBJ whole genome shotgun (WGS) entry which is preliminary data.</text>
</comment>
<evidence type="ECO:0000313" key="5">
    <source>
        <dbReference type="EMBL" id="TDV45567.1"/>
    </source>
</evidence>
<dbReference type="OrthoDB" id="3679349at2"/>
<dbReference type="RefSeq" id="WP_133906275.1">
    <property type="nucleotide sequence ID" value="NZ_SOCP01000012.1"/>
</dbReference>
<evidence type="ECO:0000256" key="4">
    <source>
        <dbReference type="ARBA" id="ARBA00023186"/>
    </source>
</evidence>
<dbReference type="InterPro" id="IPR025734">
    <property type="entry name" value="EspG"/>
</dbReference>
<organism evidence="5 6">
    <name type="scientific">Actinophytocola oryzae</name>
    <dbReference type="NCBI Taxonomy" id="502181"/>
    <lineage>
        <taxon>Bacteria</taxon>
        <taxon>Bacillati</taxon>
        <taxon>Actinomycetota</taxon>
        <taxon>Actinomycetes</taxon>
        <taxon>Pseudonocardiales</taxon>
        <taxon>Pseudonocardiaceae</taxon>
    </lineage>
</organism>
<dbReference type="EMBL" id="SOCP01000012">
    <property type="protein sequence ID" value="TDV45567.1"/>
    <property type="molecule type" value="Genomic_DNA"/>
</dbReference>
<name>A0A4R7V9G7_9PSEU</name>
<evidence type="ECO:0000256" key="3">
    <source>
        <dbReference type="ARBA" id="ARBA00022490"/>
    </source>
</evidence>
<keyword evidence="3" id="KW-0963">Cytoplasm</keyword>
<comment type="similarity">
    <text evidence="2">Belongs to the EspG family.</text>
</comment>
<sequence>MRLEPAEFNLLWRRLDLPARPLELNVPAQGATLAEAARLSARAAEALRRRDLLVRDDPAVKVAGLLNTVARPATQVDLRWARGGGVAELRGLVAVRGRSGVLALWDGESVTLRGVRSVAAPDELVAVLGESPPGAGRSVTTPAEAVGRASRESNGDAGLFQRRLVAAGVSRDDARVWRDVVEARRLRAGQIGATAYDQWGRGTRVPWVIHVLDTDRGRYATYERRGYRTIVGASTHWLVTVVRELHSEGVVGSRNR</sequence>
<evidence type="ECO:0000256" key="2">
    <source>
        <dbReference type="ARBA" id="ARBA00006411"/>
    </source>
</evidence>
<dbReference type="Proteomes" id="UP000294927">
    <property type="component" value="Unassembled WGS sequence"/>
</dbReference>
<comment type="subcellular location">
    <subcellularLocation>
        <location evidence="1">Cytoplasm</location>
    </subcellularLocation>
</comment>
<keyword evidence="6" id="KW-1185">Reference proteome</keyword>
<proteinExistence type="inferred from homology"/>
<evidence type="ECO:0000256" key="1">
    <source>
        <dbReference type="ARBA" id="ARBA00004496"/>
    </source>
</evidence>